<feature type="transmembrane region" description="Helical" evidence="1">
    <location>
        <begin position="75"/>
        <end position="92"/>
    </location>
</feature>
<evidence type="ECO:0000313" key="3">
    <source>
        <dbReference type="EMBL" id="PZQ19090.1"/>
    </source>
</evidence>
<gene>
    <name evidence="3" type="ORF">DI565_01495</name>
</gene>
<keyword evidence="1" id="KW-0472">Membrane</keyword>
<feature type="transmembrane region" description="Helical" evidence="1">
    <location>
        <begin position="144"/>
        <end position="162"/>
    </location>
</feature>
<dbReference type="Pfam" id="PF14397">
    <property type="entry name" value="ATPgrasp_ST"/>
    <property type="match status" value="1"/>
</dbReference>
<sequence length="617" mass="67037">MEAAPRSFAAAFFASSRAPLILGAATTFSVAAAQILSGQKPWEPFAPVVLSNQLIALTGFAWCAIQLWTFRRDAAARRAWSGAGAGMLLLVLEDNAERLVSFAGQPVAELAVTMALWLAAGALIFACGRLYAMRRSVMATMRGALAIQFATHGLVLLALVTAPLRAHGHATLTDTVSEIGELMAAMTYVFALLLTAFAPLKSYRRPTSEIGAKAREVYADFGLERIARYPTPYRALHGPVARELTFLAMALWFIPRSAASARADGGPPAIRQIADLARCAVRGVDPVSYYLLGLYRRDAAPNAAITRFETKNGLNKAIQTVGRREAAPSEMTDKLDFWRICDANGVASAPILGWFDGCKFEVFAADRAALDRDLFVKDRRGRGGKFTLAFERVAPFLYRTPDGGLSTLAAVFDDVARLAEGRRLIVQPKLANHPDVAPLARSSLVVFRVVTCLDERNEPRVTHGVLRVLRRFEPEWPAYPEHEWGAAIDLETGALGPMTGDVAETCGVWHDRHPITGEQVAGRPLGCWPAVTEAARRAHDVFRSRALVGWDIAATPDGPTILEGNANMDFAFIQRCYREPVGLSPLAPLLDRHLDRIVAAETAGLGRFVPEVAAEAR</sequence>
<evidence type="ECO:0000259" key="2">
    <source>
        <dbReference type="Pfam" id="PF14397"/>
    </source>
</evidence>
<proteinExistence type="predicted"/>
<feature type="transmembrane region" description="Helical" evidence="1">
    <location>
        <begin position="112"/>
        <end position="132"/>
    </location>
</feature>
<keyword evidence="1" id="KW-1133">Transmembrane helix</keyword>
<feature type="transmembrane region" description="Helical" evidence="1">
    <location>
        <begin position="48"/>
        <end position="68"/>
    </location>
</feature>
<accession>A0A2W5MZB1</accession>
<name>A0A2W5MZB1_ANCNO</name>
<keyword evidence="1" id="KW-0812">Transmembrane</keyword>
<feature type="transmembrane region" description="Helical" evidence="1">
    <location>
        <begin position="182"/>
        <end position="200"/>
    </location>
</feature>
<organism evidence="3 4">
    <name type="scientific">Ancylobacter novellus</name>
    <name type="common">Thiobacillus novellus</name>
    <dbReference type="NCBI Taxonomy" id="921"/>
    <lineage>
        <taxon>Bacteria</taxon>
        <taxon>Pseudomonadati</taxon>
        <taxon>Pseudomonadota</taxon>
        <taxon>Alphaproteobacteria</taxon>
        <taxon>Hyphomicrobiales</taxon>
        <taxon>Xanthobacteraceae</taxon>
        <taxon>Ancylobacter</taxon>
    </lineage>
</organism>
<protein>
    <recommendedName>
        <fullName evidence="2">Alpha-L-glutamate ligase-related protein ATP-grasp domain-containing protein</fullName>
    </recommendedName>
</protein>
<dbReference type="AlphaFoldDB" id="A0A2W5MZB1"/>
<evidence type="ECO:0000313" key="4">
    <source>
        <dbReference type="Proteomes" id="UP000249577"/>
    </source>
</evidence>
<reference evidence="3 4" key="1">
    <citation type="submission" date="2017-08" db="EMBL/GenBank/DDBJ databases">
        <title>Infants hospitalized years apart are colonized by the same room-sourced microbial strains.</title>
        <authorList>
            <person name="Brooks B."/>
            <person name="Olm M.R."/>
            <person name="Firek B.A."/>
            <person name="Baker R."/>
            <person name="Thomas B.C."/>
            <person name="Morowitz M.J."/>
            <person name="Banfield J.F."/>
        </authorList>
    </citation>
    <scope>NUCLEOTIDE SEQUENCE [LARGE SCALE GENOMIC DNA]</scope>
    <source>
        <strain evidence="3">S2_005_003_R2_43</strain>
    </source>
</reference>
<evidence type="ECO:0000256" key="1">
    <source>
        <dbReference type="SAM" id="Phobius"/>
    </source>
</evidence>
<comment type="caution">
    <text evidence="3">The sequence shown here is derived from an EMBL/GenBank/DDBJ whole genome shotgun (WGS) entry which is preliminary data.</text>
</comment>
<dbReference type="EMBL" id="QFPN01000001">
    <property type="protein sequence ID" value="PZQ19090.1"/>
    <property type="molecule type" value="Genomic_DNA"/>
</dbReference>
<feature type="domain" description="Alpha-L-glutamate ligase-related protein ATP-grasp" evidence="2">
    <location>
        <begin position="331"/>
        <end position="574"/>
    </location>
</feature>
<dbReference type="InterPro" id="IPR039523">
    <property type="entry name" value="RimK-rel_E_lig_ATP-grasp"/>
</dbReference>
<dbReference type="Proteomes" id="UP000249577">
    <property type="component" value="Unassembled WGS sequence"/>
</dbReference>